<accession>A0AAV4YNI5</accession>
<dbReference type="Proteomes" id="UP000886939">
    <property type="component" value="Unassembled WGS sequence"/>
</dbReference>
<organism evidence="1 2">
    <name type="scientific">Aeromonas caviae</name>
    <name type="common">Aeromonas punctata</name>
    <dbReference type="NCBI Taxonomy" id="648"/>
    <lineage>
        <taxon>Bacteria</taxon>
        <taxon>Pseudomonadati</taxon>
        <taxon>Pseudomonadota</taxon>
        <taxon>Gammaproteobacteria</taxon>
        <taxon>Aeromonadales</taxon>
        <taxon>Aeromonadaceae</taxon>
        <taxon>Aeromonas</taxon>
    </lineage>
</organism>
<comment type="caution">
    <text evidence="1">The sequence shown here is derived from an EMBL/GenBank/DDBJ whole genome shotgun (WGS) entry which is preliminary data.</text>
</comment>
<sequence>MRAVAQIAQSVEQGIENPHDSFHTTALDSTPYKASLSMRGLFVMRLWSISGKIAHRVRDS</sequence>
<protein>
    <submittedName>
        <fullName evidence="1">Uncharacterized protein</fullName>
    </submittedName>
</protein>
<reference evidence="1" key="1">
    <citation type="submission" date="2021-07" db="EMBL/GenBank/DDBJ databases">
        <title>Draft genome sequence of carbapenem-resistant Aeromonas spp. in Japan.</title>
        <authorList>
            <person name="Maehana S."/>
            <person name="Suzuki M."/>
            <person name="Kitasato H."/>
        </authorList>
    </citation>
    <scope>NUCLEOTIDE SEQUENCE</scope>
    <source>
        <strain evidence="1">KAM343</strain>
    </source>
</reference>
<evidence type="ECO:0000313" key="1">
    <source>
        <dbReference type="EMBL" id="GJA42697.1"/>
    </source>
</evidence>
<dbReference type="EMBL" id="BPNI01000096">
    <property type="protein sequence ID" value="GJA42697.1"/>
    <property type="molecule type" value="Genomic_DNA"/>
</dbReference>
<dbReference type="AlphaFoldDB" id="A0AAV4YNI5"/>
<evidence type="ECO:0000313" key="2">
    <source>
        <dbReference type="Proteomes" id="UP000886939"/>
    </source>
</evidence>
<gene>
    <name evidence="1" type="ORF">KAM343_34930</name>
</gene>
<name>A0AAV4YNI5_AERCA</name>
<proteinExistence type="predicted"/>